<reference evidence="2" key="1">
    <citation type="submission" date="2016-06" db="EMBL/GenBank/DDBJ databases">
        <title>Parallel loss of symbiosis genes in relatives of nitrogen-fixing non-legume Parasponia.</title>
        <authorList>
            <person name="Van Velzen R."/>
            <person name="Holmer R."/>
            <person name="Bu F."/>
            <person name="Rutten L."/>
            <person name="Van Zeijl A."/>
            <person name="Liu W."/>
            <person name="Santuari L."/>
            <person name="Cao Q."/>
            <person name="Sharma T."/>
            <person name="Shen D."/>
            <person name="Roswanjaya Y."/>
            <person name="Wardhani T."/>
            <person name="Kalhor M.S."/>
            <person name="Jansen J."/>
            <person name="Van den Hoogen J."/>
            <person name="Gungor B."/>
            <person name="Hartog M."/>
            <person name="Hontelez J."/>
            <person name="Verver J."/>
            <person name="Yang W.-C."/>
            <person name="Schijlen E."/>
            <person name="Repin R."/>
            <person name="Schilthuizen M."/>
            <person name="Schranz E."/>
            <person name="Heidstra R."/>
            <person name="Miyata K."/>
            <person name="Fedorova E."/>
            <person name="Kohlen W."/>
            <person name="Bisseling T."/>
            <person name="Smit S."/>
            <person name="Geurts R."/>
        </authorList>
    </citation>
    <scope>NUCLEOTIDE SEQUENCE [LARGE SCALE GENOMIC DNA]</scope>
    <source>
        <strain evidence="2">cv. RG33-2</strain>
    </source>
</reference>
<sequence length="62" mass="6834">MSIQKGNRNWEPEVELWMHFLLQRQELAKEVLIGYNSMGVGPARLDGGSGSADADGENFIGL</sequence>
<protein>
    <submittedName>
        <fullName evidence="1">Uncharacterized protein</fullName>
    </submittedName>
</protein>
<evidence type="ECO:0000313" key="2">
    <source>
        <dbReference type="Proteomes" id="UP000237000"/>
    </source>
</evidence>
<dbReference type="EMBL" id="JXTC01000075">
    <property type="protein sequence ID" value="PON91349.1"/>
    <property type="molecule type" value="Genomic_DNA"/>
</dbReference>
<dbReference type="Proteomes" id="UP000237000">
    <property type="component" value="Unassembled WGS sequence"/>
</dbReference>
<name>A0A2P5F0P5_TREOI</name>
<comment type="caution">
    <text evidence="1">The sequence shown here is derived from an EMBL/GenBank/DDBJ whole genome shotgun (WGS) entry which is preliminary data.</text>
</comment>
<dbReference type="InParanoid" id="A0A2P5F0P5"/>
<accession>A0A2P5F0P5</accession>
<gene>
    <name evidence="1" type="ORF">TorRG33x02_129120</name>
</gene>
<dbReference type="AlphaFoldDB" id="A0A2P5F0P5"/>
<keyword evidence="2" id="KW-1185">Reference proteome</keyword>
<evidence type="ECO:0000313" key="1">
    <source>
        <dbReference type="EMBL" id="PON91349.1"/>
    </source>
</evidence>
<organism evidence="1 2">
    <name type="scientific">Trema orientale</name>
    <name type="common">Charcoal tree</name>
    <name type="synonym">Celtis orientalis</name>
    <dbReference type="NCBI Taxonomy" id="63057"/>
    <lineage>
        <taxon>Eukaryota</taxon>
        <taxon>Viridiplantae</taxon>
        <taxon>Streptophyta</taxon>
        <taxon>Embryophyta</taxon>
        <taxon>Tracheophyta</taxon>
        <taxon>Spermatophyta</taxon>
        <taxon>Magnoliopsida</taxon>
        <taxon>eudicotyledons</taxon>
        <taxon>Gunneridae</taxon>
        <taxon>Pentapetalae</taxon>
        <taxon>rosids</taxon>
        <taxon>fabids</taxon>
        <taxon>Rosales</taxon>
        <taxon>Cannabaceae</taxon>
        <taxon>Trema</taxon>
    </lineage>
</organism>
<proteinExistence type="predicted"/>